<evidence type="ECO:0000313" key="2">
    <source>
        <dbReference type="Proteomes" id="UP000177817"/>
    </source>
</evidence>
<proteinExistence type="predicted"/>
<evidence type="ECO:0000313" key="1">
    <source>
        <dbReference type="EMBL" id="OGY88712.1"/>
    </source>
</evidence>
<organism evidence="1 2">
    <name type="scientific">Candidatus Komeilibacteria bacterium RIFCSPHIGHO2_01_FULL_52_14</name>
    <dbReference type="NCBI Taxonomy" id="1798549"/>
    <lineage>
        <taxon>Bacteria</taxon>
        <taxon>Candidatus Komeiliibacteriota</taxon>
    </lineage>
</organism>
<gene>
    <name evidence="1" type="ORF">A2677_02225</name>
</gene>
<dbReference type="Proteomes" id="UP000177817">
    <property type="component" value="Unassembled WGS sequence"/>
</dbReference>
<reference evidence="1 2" key="1">
    <citation type="journal article" date="2016" name="Nat. Commun.">
        <title>Thousands of microbial genomes shed light on interconnected biogeochemical processes in an aquifer system.</title>
        <authorList>
            <person name="Anantharaman K."/>
            <person name="Brown C.T."/>
            <person name="Hug L.A."/>
            <person name="Sharon I."/>
            <person name="Castelle C.J."/>
            <person name="Probst A.J."/>
            <person name="Thomas B.C."/>
            <person name="Singh A."/>
            <person name="Wilkins M.J."/>
            <person name="Karaoz U."/>
            <person name="Brodie E.L."/>
            <person name="Williams K.H."/>
            <person name="Hubbard S.S."/>
            <person name="Banfield J.F."/>
        </authorList>
    </citation>
    <scope>NUCLEOTIDE SEQUENCE [LARGE SCALE GENOMIC DNA]</scope>
</reference>
<protein>
    <submittedName>
        <fullName evidence="1">Uncharacterized protein</fullName>
    </submittedName>
</protein>
<dbReference type="AlphaFoldDB" id="A0A1G2BHV2"/>
<accession>A0A1G2BHV2</accession>
<sequence>MKIDSKELKDFIKSALDAIRDGVKDSEDFHIDGPVTFSLAIINKSERGGGLKIYVTNASAKYKKEQISKLEFRVKTIPKK</sequence>
<comment type="caution">
    <text evidence="1">The sequence shown here is derived from an EMBL/GenBank/DDBJ whole genome shotgun (WGS) entry which is preliminary data.</text>
</comment>
<dbReference type="EMBL" id="MHKK01000058">
    <property type="protein sequence ID" value="OGY88712.1"/>
    <property type="molecule type" value="Genomic_DNA"/>
</dbReference>
<name>A0A1G2BHV2_9BACT</name>